<sequence length="252" mass="27458">MTTEYSGSGDPVRSMELLWGTREQPSRGPKPRLTVERIVTAAIQVADTEGIAALSMRRVARRLGVGTMSLYTYVPGKAELLDIMLDAVAGESPPLGEVPGDWRAKVEASAREAWARYHRHPWVLQVATSHPGFGPNDVARTESALSALTGVGLTDREVVALLNAVDGYVRGVARASIEAAQVERRTGVADERWLAERAPLLDKLIEPGRYPTLVRFWSSGVYEEPGDDFEFGLQRMLDGVEALVRSRSSGTG</sequence>
<dbReference type="InterPro" id="IPR050109">
    <property type="entry name" value="HTH-type_TetR-like_transc_reg"/>
</dbReference>
<evidence type="ECO:0000313" key="7">
    <source>
        <dbReference type="EMBL" id="MFC7327998.1"/>
    </source>
</evidence>
<keyword evidence="2 4" id="KW-0238">DNA-binding</keyword>
<comment type="caution">
    <text evidence="7">The sequence shown here is derived from an EMBL/GenBank/DDBJ whole genome shotgun (WGS) entry which is preliminary data.</text>
</comment>
<dbReference type="Pfam" id="PF02909">
    <property type="entry name" value="TetR_C_1"/>
    <property type="match status" value="1"/>
</dbReference>
<dbReference type="PANTHER" id="PTHR30055:SF151">
    <property type="entry name" value="TRANSCRIPTIONAL REGULATORY PROTEIN"/>
    <property type="match status" value="1"/>
</dbReference>
<evidence type="ECO:0000256" key="3">
    <source>
        <dbReference type="ARBA" id="ARBA00023163"/>
    </source>
</evidence>
<dbReference type="EMBL" id="JBHTBH010000004">
    <property type="protein sequence ID" value="MFC7327998.1"/>
    <property type="molecule type" value="Genomic_DNA"/>
</dbReference>
<dbReference type="Gene3D" id="1.10.357.10">
    <property type="entry name" value="Tetracycline Repressor, domain 2"/>
    <property type="match status" value="1"/>
</dbReference>
<reference evidence="8" key="1">
    <citation type="journal article" date="2019" name="Int. J. Syst. Evol. Microbiol.">
        <title>The Global Catalogue of Microorganisms (GCM) 10K type strain sequencing project: providing services to taxonomists for standard genome sequencing and annotation.</title>
        <authorList>
            <consortium name="The Broad Institute Genomics Platform"/>
            <consortium name="The Broad Institute Genome Sequencing Center for Infectious Disease"/>
            <person name="Wu L."/>
            <person name="Ma J."/>
        </authorList>
    </citation>
    <scope>NUCLEOTIDE SEQUENCE [LARGE SCALE GENOMIC DNA]</scope>
    <source>
        <strain evidence="8">CGMCC 4.7382</strain>
    </source>
</reference>
<gene>
    <name evidence="7" type="ORF">ACFQRF_09620</name>
</gene>
<keyword evidence="1" id="KW-0805">Transcription regulation</keyword>
<dbReference type="RefSeq" id="WP_379870594.1">
    <property type="nucleotide sequence ID" value="NZ_JBHTBH010000004.1"/>
</dbReference>
<evidence type="ECO:0000256" key="1">
    <source>
        <dbReference type="ARBA" id="ARBA00023015"/>
    </source>
</evidence>
<keyword evidence="3" id="KW-0804">Transcription</keyword>
<dbReference type="InterPro" id="IPR001647">
    <property type="entry name" value="HTH_TetR"/>
</dbReference>
<dbReference type="SUPFAM" id="SSF48498">
    <property type="entry name" value="Tetracyclin repressor-like, C-terminal domain"/>
    <property type="match status" value="1"/>
</dbReference>
<dbReference type="PANTHER" id="PTHR30055">
    <property type="entry name" value="HTH-TYPE TRANSCRIPTIONAL REGULATOR RUTR"/>
    <property type="match status" value="1"/>
</dbReference>
<keyword evidence="8" id="KW-1185">Reference proteome</keyword>
<evidence type="ECO:0000313" key="8">
    <source>
        <dbReference type="Proteomes" id="UP001596540"/>
    </source>
</evidence>
<evidence type="ECO:0000256" key="5">
    <source>
        <dbReference type="SAM" id="MobiDB-lite"/>
    </source>
</evidence>
<evidence type="ECO:0000259" key="6">
    <source>
        <dbReference type="PROSITE" id="PS50977"/>
    </source>
</evidence>
<feature type="domain" description="HTH tetR-type" evidence="6">
    <location>
        <begin position="32"/>
        <end position="92"/>
    </location>
</feature>
<dbReference type="Proteomes" id="UP001596540">
    <property type="component" value="Unassembled WGS sequence"/>
</dbReference>
<dbReference type="InterPro" id="IPR009057">
    <property type="entry name" value="Homeodomain-like_sf"/>
</dbReference>
<accession>A0ABW2KFA4</accession>
<protein>
    <submittedName>
        <fullName evidence="7">TetR/AcrR family transcriptional regulator</fullName>
    </submittedName>
</protein>
<evidence type="ECO:0000256" key="4">
    <source>
        <dbReference type="PROSITE-ProRule" id="PRU00335"/>
    </source>
</evidence>
<dbReference type="SUPFAM" id="SSF46689">
    <property type="entry name" value="Homeodomain-like"/>
    <property type="match status" value="1"/>
</dbReference>
<dbReference type="Pfam" id="PF00440">
    <property type="entry name" value="TetR_N"/>
    <property type="match status" value="1"/>
</dbReference>
<organism evidence="7 8">
    <name type="scientific">Marinactinospora rubrisoli</name>
    <dbReference type="NCBI Taxonomy" id="2715399"/>
    <lineage>
        <taxon>Bacteria</taxon>
        <taxon>Bacillati</taxon>
        <taxon>Actinomycetota</taxon>
        <taxon>Actinomycetes</taxon>
        <taxon>Streptosporangiales</taxon>
        <taxon>Nocardiopsidaceae</taxon>
        <taxon>Marinactinospora</taxon>
    </lineage>
</organism>
<dbReference type="Gene3D" id="1.10.10.60">
    <property type="entry name" value="Homeodomain-like"/>
    <property type="match status" value="1"/>
</dbReference>
<dbReference type="PROSITE" id="PS50977">
    <property type="entry name" value="HTH_TETR_2"/>
    <property type="match status" value="1"/>
</dbReference>
<name>A0ABW2KFA4_9ACTN</name>
<proteinExistence type="predicted"/>
<evidence type="ECO:0000256" key="2">
    <source>
        <dbReference type="ARBA" id="ARBA00023125"/>
    </source>
</evidence>
<dbReference type="InterPro" id="IPR004111">
    <property type="entry name" value="Repressor_TetR_C"/>
</dbReference>
<dbReference type="InterPro" id="IPR036271">
    <property type="entry name" value="Tet_transcr_reg_TetR-rel_C_sf"/>
</dbReference>
<feature type="DNA-binding region" description="H-T-H motif" evidence="4">
    <location>
        <begin position="55"/>
        <end position="74"/>
    </location>
</feature>
<feature type="region of interest" description="Disordered" evidence="5">
    <location>
        <begin position="1"/>
        <end position="31"/>
    </location>
</feature>